<dbReference type="InterPro" id="IPR008030">
    <property type="entry name" value="NmrA-like"/>
</dbReference>
<evidence type="ECO:0000256" key="2">
    <source>
        <dbReference type="ARBA" id="ARBA00022857"/>
    </source>
</evidence>
<evidence type="ECO:0000259" key="4">
    <source>
        <dbReference type="Pfam" id="PF05368"/>
    </source>
</evidence>
<dbReference type="InterPro" id="IPR036291">
    <property type="entry name" value="NAD(P)-bd_dom_sf"/>
</dbReference>
<evidence type="ECO:0008006" key="8">
    <source>
        <dbReference type="Google" id="ProtNLM"/>
    </source>
</evidence>
<comment type="similarity">
    <text evidence="1">Belongs to the NmrA-type oxidoreductase family. Isoflavone reductase subfamily.</text>
</comment>
<reference evidence="7" key="1">
    <citation type="submission" date="2016-02" db="EMBL/GenBank/DDBJ databases">
        <title>Draft genome sequence of Microdochium bolleyi, a fungal endophyte of beachgrass.</title>
        <authorList>
            <consortium name="DOE Joint Genome Institute"/>
            <person name="David A.S."/>
            <person name="May G."/>
            <person name="Haridas S."/>
            <person name="Lim J."/>
            <person name="Wang M."/>
            <person name="Labutti K."/>
            <person name="Lipzen A."/>
            <person name="Barry K."/>
            <person name="Grigoriev I.V."/>
        </authorList>
    </citation>
    <scope>NUCLEOTIDE SEQUENCE [LARGE SCALE GENOMIC DNA]</scope>
    <source>
        <strain evidence="7">J235TASD1</strain>
    </source>
</reference>
<evidence type="ECO:0000259" key="5">
    <source>
        <dbReference type="Pfam" id="PF13460"/>
    </source>
</evidence>
<evidence type="ECO:0000313" key="7">
    <source>
        <dbReference type="Proteomes" id="UP000070501"/>
    </source>
</evidence>
<dbReference type="Gene3D" id="3.40.50.720">
    <property type="entry name" value="NAD(P)-binding Rossmann-like Domain"/>
    <property type="match status" value="2"/>
</dbReference>
<dbReference type="PANTHER" id="PTHR47706">
    <property type="entry name" value="NMRA-LIKE FAMILY PROTEIN"/>
    <property type="match status" value="1"/>
</dbReference>
<feature type="domain" description="NAD(P)-binding" evidence="5">
    <location>
        <begin position="11"/>
        <end position="62"/>
    </location>
</feature>
<keyword evidence="7" id="KW-1185">Reference proteome</keyword>
<name>A0A136JCR1_9PEZI</name>
<dbReference type="AlphaFoldDB" id="A0A136JCR1"/>
<sequence length="191" mass="20541">MSQNSFVAVAGATGGMGRLVIQELSKRHVAVKALVRPGSNRQKLAPIAQLEGVSIVEVDMADGLADVLLKTQGNLLQAAVAAKVPRFIPSDFSLDFTKTQPGSNRNLDLHREFHKQLDQSGIAWTSVLNGAFMDMMAPPVSLVDRQKRKIDYVGNADQKVDWTTMADAAAFTAAVAADTNPTPRILRVASD</sequence>
<dbReference type="EMBL" id="KQ964247">
    <property type="protein sequence ID" value="KXJ94924.1"/>
    <property type="molecule type" value="Genomic_DNA"/>
</dbReference>
<dbReference type="STRING" id="196109.A0A136JCR1"/>
<accession>A0A136JCR1</accession>
<dbReference type="SUPFAM" id="SSF51735">
    <property type="entry name" value="NAD(P)-binding Rossmann-fold domains"/>
    <property type="match status" value="1"/>
</dbReference>
<feature type="non-terminal residue" evidence="6">
    <location>
        <position position="191"/>
    </location>
</feature>
<organism evidence="6 7">
    <name type="scientific">Microdochium bolleyi</name>
    <dbReference type="NCBI Taxonomy" id="196109"/>
    <lineage>
        <taxon>Eukaryota</taxon>
        <taxon>Fungi</taxon>
        <taxon>Dikarya</taxon>
        <taxon>Ascomycota</taxon>
        <taxon>Pezizomycotina</taxon>
        <taxon>Sordariomycetes</taxon>
        <taxon>Xylariomycetidae</taxon>
        <taxon>Xylariales</taxon>
        <taxon>Microdochiaceae</taxon>
        <taxon>Microdochium</taxon>
    </lineage>
</organism>
<protein>
    <recommendedName>
        <fullName evidence="8">NmrA-like domain-containing protein</fullName>
    </recommendedName>
</protein>
<dbReference type="PANTHER" id="PTHR47706:SF1">
    <property type="entry name" value="CIPA-LIKE, PUTATIVE (AFU_ORTHOLOGUE AFUA_1G12460)-RELATED"/>
    <property type="match status" value="1"/>
</dbReference>
<dbReference type="OrthoDB" id="419598at2759"/>
<dbReference type="Pfam" id="PF13460">
    <property type="entry name" value="NAD_binding_10"/>
    <property type="match status" value="1"/>
</dbReference>
<dbReference type="GO" id="GO:0016491">
    <property type="term" value="F:oxidoreductase activity"/>
    <property type="evidence" value="ECO:0007669"/>
    <property type="project" value="UniProtKB-KW"/>
</dbReference>
<dbReference type="InParanoid" id="A0A136JCR1"/>
<gene>
    <name evidence="6" type="ORF">Micbo1qcDRAFT_221431</name>
</gene>
<dbReference type="InterPro" id="IPR016040">
    <property type="entry name" value="NAD(P)-bd_dom"/>
</dbReference>
<keyword evidence="2" id="KW-0521">NADP</keyword>
<feature type="domain" description="NmrA-like" evidence="4">
    <location>
        <begin position="67"/>
        <end position="182"/>
    </location>
</feature>
<dbReference type="Proteomes" id="UP000070501">
    <property type="component" value="Unassembled WGS sequence"/>
</dbReference>
<evidence type="ECO:0000313" key="6">
    <source>
        <dbReference type="EMBL" id="KXJ94924.1"/>
    </source>
</evidence>
<keyword evidence="3" id="KW-0560">Oxidoreductase</keyword>
<proteinExistence type="inferred from homology"/>
<dbReference type="InterPro" id="IPR051609">
    <property type="entry name" value="NmrA/Isoflavone_reductase-like"/>
</dbReference>
<evidence type="ECO:0000256" key="1">
    <source>
        <dbReference type="ARBA" id="ARBA00005725"/>
    </source>
</evidence>
<dbReference type="Pfam" id="PF05368">
    <property type="entry name" value="NmrA"/>
    <property type="match status" value="1"/>
</dbReference>
<evidence type="ECO:0000256" key="3">
    <source>
        <dbReference type="ARBA" id="ARBA00023002"/>
    </source>
</evidence>